<evidence type="ECO:0000256" key="1">
    <source>
        <dbReference type="ARBA" id="ARBA00022729"/>
    </source>
</evidence>
<dbReference type="Pfam" id="PF18962">
    <property type="entry name" value="Por_Secre_tail"/>
    <property type="match status" value="1"/>
</dbReference>
<dbReference type="PANTHER" id="PTHR35580">
    <property type="entry name" value="CELL SURFACE GLYCOPROTEIN (S-LAYER PROTEIN)-LIKE PROTEIN"/>
    <property type="match status" value="1"/>
</dbReference>
<dbReference type="SUPFAM" id="SSF101898">
    <property type="entry name" value="NHL repeat"/>
    <property type="match status" value="1"/>
</dbReference>
<dbReference type="PANTHER" id="PTHR35580:SF1">
    <property type="entry name" value="PHYTASE-LIKE DOMAIN-CONTAINING PROTEIN"/>
    <property type="match status" value="1"/>
</dbReference>
<keyword evidence="1" id="KW-0732">Signal</keyword>
<evidence type="ECO:0000313" key="4">
    <source>
        <dbReference type="Proteomes" id="UP000535020"/>
    </source>
</evidence>
<name>A0A7Y9C7K9_9FLAO</name>
<keyword evidence="4" id="KW-1185">Reference proteome</keyword>
<protein>
    <submittedName>
        <fullName evidence="3">T9SS type A sorting domain-containing protein</fullName>
    </submittedName>
</protein>
<reference evidence="3 4" key="1">
    <citation type="submission" date="2020-07" db="EMBL/GenBank/DDBJ databases">
        <authorList>
            <person name="Sun Q."/>
        </authorList>
    </citation>
    <scope>NUCLEOTIDE SEQUENCE [LARGE SCALE GENOMIC DNA]</scope>
    <source>
        <strain evidence="3 4">MAH-1</strain>
    </source>
</reference>
<dbReference type="RefSeq" id="WP_176006267.1">
    <property type="nucleotide sequence ID" value="NZ_JABWMI010000011.1"/>
</dbReference>
<proteinExistence type="predicted"/>
<comment type="caution">
    <text evidence="3">The sequence shown here is derived from an EMBL/GenBank/DDBJ whole genome shotgun (WGS) entry which is preliminary data.</text>
</comment>
<evidence type="ECO:0000313" key="3">
    <source>
        <dbReference type="EMBL" id="NYA71462.1"/>
    </source>
</evidence>
<feature type="domain" description="Secretion system C-terminal sorting" evidence="2">
    <location>
        <begin position="525"/>
        <end position="598"/>
    </location>
</feature>
<organism evidence="3 4">
    <name type="scientific">Flavobacterium agri</name>
    <dbReference type="NCBI Taxonomy" id="2743471"/>
    <lineage>
        <taxon>Bacteria</taxon>
        <taxon>Pseudomonadati</taxon>
        <taxon>Bacteroidota</taxon>
        <taxon>Flavobacteriia</taxon>
        <taxon>Flavobacteriales</taxon>
        <taxon>Flavobacteriaceae</taxon>
        <taxon>Flavobacterium</taxon>
    </lineage>
</organism>
<dbReference type="NCBIfam" id="TIGR04183">
    <property type="entry name" value="Por_Secre_tail"/>
    <property type="match status" value="1"/>
</dbReference>
<dbReference type="AlphaFoldDB" id="A0A7Y9C7K9"/>
<accession>A0A7Y9C7K9</accession>
<evidence type="ECO:0000259" key="2">
    <source>
        <dbReference type="Pfam" id="PF18962"/>
    </source>
</evidence>
<dbReference type="Proteomes" id="UP000535020">
    <property type="component" value="Unassembled WGS sequence"/>
</dbReference>
<dbReference type="InterPro" id="IPR052918">
    <property type="entry name" value="Motility_Chemotaxis_Reg"/>
</dbReference>
<dbReference type="InterPro" id="IPR026444">
    <property type="entry name" value="Secre_tail"/>
</dbReference>
<sequence>MKNIFIFLLFFSVSVESQNTEPFEYDKAWGTYFGTNEGNIVLSDLDSRGNLWVVTATETPSAYDGFMGPDSHQSQHLGYYDLVLAKFSPDGALLYATYYGGQGNEVPHAIKTKTIGQEVSVYLVGKTSSSQNIVTPGAYQQELSNPSVSPETMNNAFIAKFTEDGELAWATYYNGDQSNFVGYLDIDDSGNIYCAGTTRSSNLGTPGAFRETVPPPVEIPLPVPPYVLYWYGTYPLISKFDNDGNRVWATYYGPDMSQNNTAAWALFIAGIAVDMEQNIVVTERSGDDMGYYAAPGAFQQTGSGGWDAFLSKFSATGHRVWSTYYGGDGSDQTLDLQIDKSNNIYIAGQTQSETQIATENAYLPEYSSLGVNNCFLSKFDSEGQRLWGTYIPYGYATQPHQPDISLDGDGNVYFATVSSNPQIVTPDSFQESLNGNADALFMKFGPSGSLVWANLYGGEDTDGALQIHLNADNEIYLVGFTDSDTGIATNGAVQPTLNFMRNAMITKFESTLLSVSQTNINSFSLYPNPNNGHFSITGHFPEDSEMTLFDVTGRKVQSVRLRKTAGDHFQIELSTVQDGLYFAELKTNSKIVATFKIVVKN</sequence>
<dbReference type="EMBL" id="JACBJI010000004">
    <property type="protein sequence ID" value="NYA71462.1"/>
    <property type="molecule type" value="Genomic_DNA"/>
</dbReference>
<gene>
    <name evidence="3" type="ORF">HZF10_11055</name>
</gene>